<dbReference type="RefSeq" id="WP_188386992.1">
    <property type="nucleotide sequence ID" value="NZ_BMFK01000001.1"/>
</dbReference>
<comment type="caution">
    <text evidence="2">The sequence shown here is derived from an EMBL/GenBank/DDBJ whole genome shotgun (WGS) entry which is preliminary data.</text>
</comment>
<evidence type="ECO:0000313" key="2">
    <source>
        <dbReference type="EMBL" id="GGE58815.1"/>
    </source>
</evidence>
<dbReference type="SUPFAM" id="SSF109854">
    <property type="entry name" value="DinB/YfiT-like putative metalloenzymes"/>
    <property type="match status" value="1"/>
</dbReference>
<organism evidence="2 3">
    <name type="scientific">Priestia taiwanensis</name>
    <dbReference type="NCBI Taxonomy" id="1347902"/>
    <lineage>
        <taxon>Bacteria</taxon>
        <taxon>Bacillati</taxon>
        <taxon>Bacillota</taxon>
        <taxon>Bacilli</taxon>
        <taxon>Bacillales</taxon>
        <taxon>Bacillaceae</taxon>
        <taxon>Priestia</taxon>
    </lineage>
</organism>
<dbReference type="Gene3D" id="1.20.120.450">
    <property type="entry name" value="dinb family like domain"/>
    <property type="match status" value="1"/>
</dbReference>
<keyword evidence="3" id="KW-1185">Reference proteome</keyword>
<accession>A0A917AMM6</accession>
<evidence type="ECO:0000313" key="3">
    <source>
        <dbReference type="Proteomes" id="UP000605259"/>
    </source>
</evidence>
<proteinExistence type="predicted"/>
<dbReference type="Pfam" id="PF12867">
    <property type="entry name" value="DinB_2"/>
    <property type="match status" value="1"/>
</dbReference>
<evidence type="ECO:0000259" key="1">
    <source>
        <dbReference type="Pfam" id="PF12867"/>
    </source>
</evidence>
<dbReference type="Proteomes" id="UP000605259">
    <property type="component" value="Unassembled WGS sequence"/>
</dbReference>
<reference evidence="2" key="1">
    <citation type="journal article" date="2014" name="Int. J. Syst. Evol. Microbiol.">
        <title>Complete genome sequence of Corynebacterium casei LMG S-19264T (=DSM 44701T), isolated from a smear-ripened cheese.</title>
        <authorList>
            <consortium name="US DOE Joint Genome Institute (JGI-PGF)"/>
            <person name="Walter F."/>
            <person name="Albersmeier A."/>
            <person name="Kalinowski J."/>
            <person name="Ruckert C."/>
        </authorList>
    </citation>
    <scope>NUCLEOTIDE SEQUENCE</scope>
    <source>
        <strain evidence="2">CGMCC 1.12698</strain>
    </source>
</reference>
<sequence length="150" mass="17793">MQRVISNLNEWIYIVEQECMYMFEEDVSKRPALNKWSQKEVLGHLCDSAVNNLTRFIKIQYEAQPFILTTYKQEEWVDLQGYEDMPIEEIVQLWCSLNRKIVRAIGKIPSEKLAYQSVTSDGELVTLEWLIEDYVAHMEQHLKKQIFICS</sequence>
<dbReference type="EMBL" id="BMFK01000001">
    <property type="protein sequence ID" value="GGE58815.1"/>
    <property type="molecule type" value="Genomic_DNA"/>
</dbReference>
<reference evidence="2" key="2">
    <citation type="submission" date="2020-09" db="EMBL/GenBank/DDBJ databases">
        <authorList>
            <person name="Sun Q."/>
            <person name="Zhou Y."/>
        </authorList>
    </citation>
    <scope>NUCLEOTIDE SEQUENCE</scope>
    <source>
        <strain evidence="2">CGMCC 1.12698</strain>
    </source>
</reference>
<dbReference type="AlphaFoldDB" id="A0A917AMM6"/>
<dbReference type="InterPro" id="IPR034660">
    <property type="entry name" value="DinB/YfiT-like"/>
</dbReference>
<feature type="domain" description="DinB-like" evidence="1">
    <location>
        <begin position="24"/>
        <end position="142"/>
    </location>
</feature>
<name>A0A917AMM6_9BACI</name>
<dbReference type="InterPro" id="IPR024775">
    <property type="entry name" value="DinB-like"/>
</dbReference>
<gene>
    <name evidence="2" type="ORF">GCM10007140_06460</name>
</gene>
<protein>
    <recommendedName>
        <fullName evidence="1">DinB-like domain-containing protein</fullName>
    </recommendedName>
</protein>